<gene>
    <name evidence="1" type="ORF">MNBD_ALPHA03-498</name>
</gene>
<proteinExistence type="predicted"/>
<protein>
    <submittedName>
        <fullName evidence="1">Uncharacterized protein</fullName>
    </submittedName>
</protein>
<sequence length="133" mass="15428">MVKSSSSSDEKEFLSSSENPYRNKTYVVSITQEITLNQKTYLFGLRYIPDKLILDHDGLADYLRQMLAHKTTKAEKLGHDILEDVTNHIIPKWIEVNLVDEENNQGQNIWVTIEGRQPNWENDALLKRLPAIF</sequence>
<dbReference type="EMBL" id="UOFW01000011">
    <property type="protein sequence ID" value="VAX02455.1"/>
    <property type="molecule type" value="Genomic_DNA"/>
</dbReference>
<organism evidence="1">
    <name type="scientific">hydrothermal vent metagenome</name>
    <dbReference type="NCBI Taxonomy" id="652676"/>
    <lineage>
        <taxon>unclassified sequences</taxon>
        <taxon>metagenomes</taxon>
        <taxon>ecological metagenomes</taxon>
    </lineage>
</organism>
<accession>A0A3B1B809</accession>
<dbReference type="AlphaFoldDB" id="A0A3B1B809"/>
<reference evidence="1" key="1">
    <citation type="submission" date="2018-06" db="EMBL/GenBank/DDBJ databases">
        <authorList>
            <person name="Zhirakovskaya E."/>
        </authorList>
    </citation>
    <scope>NUCLEOTIDE SEQUENCE</scope>
</reference>
<evidence type="ECO:0000313" key="1">
    <source>
        <dbReference type="EMBL" id="VAX02455.1"/>
    </source>
</evidence>
<name>A0A3B1B809_9ZZZZ</name>